<dbReference type="GO" id="GO:0045087">
    <property type="term" value="P:innate immune response"/>
    <property type="evidence" value="ECO:0007669"/>
    <property type="project" value="UniProtKB-KW"/>
</dbReference>
<dbReference type="InterPro" id="IPR001611">
    <property type="entry name" value="Leu-rich_rpt"/>
</dbReference>
<feature type="domain" description="TIR" evidence="26">
    <location>
        <begin position="762"/>
        <end position="903"/>
    </location>
</feature>
<dbReference type="Pfam" id="PF17968">
    <property type="entry name" value="Tlr3_TMD"/>
    <property type="match status" value="1"/>
</dbReference>
<keyword evidence="13" id="KW-0256">Endoplasmic reticulum</keyword>
<dbReference type="GO" id="GO:0043123">
    <property type="term" value="P:positive regulation of canonical NF-kappaB signal transduction"/>
    <property type="evidence" value="ECO:0007669"/>
    <property type="project" value="UniProtKB-ARBA"/>
</dbReference>
<keyword evidence="17 24" id="KW-1133">Transmembrane helix</keyword>
<keyword evidence="9 24" id="KW-0812">Transmembrane</keyword>
<keyword evidence="18 24" id="KW-0472">Membrane</keyword>
<keyword evidence="22" id="KW-0395">Inflammatory response</keyword>
<keyword evidence="8" id="KW-0433">Leucine-rich repeat</keyword>
<evidence type="ECO:0000259" key="26">
    <source>
        <dbReference type="PROSITE" id="PS50104"/>
    </source>
</evidence>
<evidence type="ECO:0000256" key="7">
    <source>
        <dbReference type="ARBA" id="ARBA00022588"/>
    </source>
</evidence>
<dbReference type="GO" id="GO:0004888">
    <property type="term" value="F:transmembrane signaling receptor activity"/>
    <property type="evidence" value="ECO:0007669"/>
    <property type="project" value="UniProtKB-ARBA"/>
</dbReference>
<evidence type="ECO:0000313" key="34">
    <source>
        <dbReference type="RefSeq" id="XP_028260429.1"/>
    </source>
</evidence>
<accession>A0A6P7IJ98</accession>
<name>A0A6P7IJ98_9TELE</name>
<dbReference type="SMART" id="SM00365">
    <property type="entry name" value="LRR_SD22"/>
    <property type="match status" value="6"/>
</dbReference>
<dbReference type="RefSeq" id="XP_028260379.1">
    <property type="nucleotide sequence ID" value="XM_028404578.1"/>
</dbReference>
<dbReference type="GO" id="GO:0032728">
    <property type="term" value="P:positive regulation of interferon-beta production"/>
    <property type="evidence" value="ECO:0007669"/>
    <property type="project" value="UniProtKB-ARBA"/>
</dbReference>
<dbReference type="Gene3D" id="3.80.10.10">
    <property type="entry name" value="Ribonuclease Inhibitor"/>
    <property type="match status" value="1"/>
</dbReference>
<dbReference type="InterPro" id="IPR000483">
    <property type="entry name" value="Cys-rich_flank_reg_C"/>
</dbReference>
<evidence type="ECO:0000313" key="27">
    <source>
        <dbReference type="Proteomes" id="UP000515145"/>
    </source>
</evidence>
<evidence type="ECO:0000313" key="33">
    <source>
        <dbReference type="RefSeq" id="XP_028260421.1"/>
    </source>
</evidence>
<keyword evidence="19" id="KW-1015">Disulfide bond</keyword>
<evidence type="ECO:0000256" key="23">
    <source>
        <dbReference type="ARBA" id="ARBA00072834"/>
    </source>
</evidence>
<dbReference type="RefSeq" id="XP_028260388.1">
    <property type="nucleotide sequence ID" value="XM_028404587.1"/>
</dbReference>
<dbReference type="GO" id="GO:0051607">
    <property type="term" value="P:defense response to virus"/>
    <property type="evidence" value="ECO:0007669"/>
    <property type="project" value="UniProtKB-ARBA"/>
</dbReference>
<evidence type="ECO:0000313" key="31">
    <source>
        <dbReference type="RefSeq" id="XP_028260406.1"/>
    </source>
</evidence>
<evidence type="ECO:0000256" key="24">
    <source>
        <dbReference type="SAM" id="Phobius"/>
    </source>
</evidence>
<dbReference type="CTD" id="7098"/>
<dbReference type="GO" id="GO:0035556">
    <property type="term" value="P:intracellular signal transduction"/>
    <property type="evidence" value="ECO:0007669"/>
    <property type="project" value="UniProtKB-ARBA"/>
</dbReference>
<evidence type="ECO:0000256" key="3">
    <source>
        <dbReference type="ARBA" id="ARBA00004608"/>
    </source>
</evidence>
<gene>
    <name evidence="28 29 30 31 32 33 34 35" type="primary">tlr3</name>
</gene>
<dbReference type="InterPro" id="IPR003591">
    <property type="entry name" value="Leu-rich_rpt_typical-subtyp"/>
</dbReference>
<comment type="similarity">
    <text evidence="4">Belongs to the Toll-like receptor family.</text>
</comment>
<evidence type="ECO:0000256" key="11">
    <source>
        <dbReference type="ARBA" id="ARBA00022737"/>
    </source>
</evidence>
<dbReference type="PANTHER" id="PTHR24365">
    <property type="entry name" value="TOLL-LIKE RECEPTOR"/>
    <property type="match status" value="1"/>
</dbReference>
<evidence type="ECO:0000313" key="32">
    <source>
        <dbReference type="RefSeq" id="XP_028260414.1"/>
    </source>
</evidence>
<dbReference type="GO" id="GO:0032722">
    <property type="term" value="P:positive regulation of chemokine production"/>
    <property type="evidence" value="ECO:0007669"/>
    <property type="project" value="UniProtKB-ARBA"/>
</dbReference>
<keyword evidence="14" id="KW-0832">Ubl conjugation</keyword>
<evidence type="ECO:0000256" key="4">
    <source>
        <dbReference type="ARBA" id="ARBA00009634"/>
    </source>
</evidence>
<evidence type="ECO:0000256" key="25">
    <source>
        <dbReference type="SAM" id="SignalP"/>
    </source>
</evidence>
<evidence type="ECO:0000256" key="17">
    <source>
        <dbReference type="ARBA" id="ARBA00022989"/>
    </source>
</evidence>
<evidence type="ECO:0000256" key="10">
    <source>
        <dbReference type="ARBA" id="ARBA00022729"/>
    </source>
</evidence>
<dbReference type="GO" id="GO:0038187">
    <property type="term" value="F:pattern recognition receptor activity"/>
    <property type="evidence" value="ECO:0007669"/>
    <property type="project" value="UniProtKB-ARBA"/>
</dbReference>
<dbReference type="GO" id="GO:0043330">
    <property type="term" value="P:response to exogenous dsRNA"/>
    <property type="evidence" value="ECO:0007669"/>
    <property type="project" value="UniProtKB-ARBA"/>
</dbReference>
<dbReference type="Gene3D" id="3.40.50.10140">
    <property type="entry name" value="Toll/interleukin-1 receptor homology (TIR) domain"/>
    <property type="match status" value="1"/>
</dbReference>
<keyword evidence="16" id="KW-0694">RNA-binding</keyword>
<dbReference type="InterPro" id="IPR041015">
    <property type="entry name" value="TLR3_TMD"/>
</dbReference>
<dbReference type="SUPFAM" id="SSF52058">
    <property type="entry name" value="L domain-like"/>
    <property type="match status" value="2"/>
</dbReference>
<feature type="chain" id="PRO_5044651234" description="Toll-like receptor 3" evidence="25">
    <location>
        <begin position="21"/>
        <end position="911"/>
    </location>
</feature>
<dbReference type="GO" id="GO:0005886">
    <property type="term" value="C:plasma membrane"/>
    <property type="evidence" value="ECO:0007669"/>
    <property type="project" value="TreeGrafter"/>
</dbReference>
<dbReference type="GO" id="GO:0032755">
    <property type="term" value="P:positive regulation of interleukin-6 production"/>
    <property type="evidence" value="ECO:0007669"/>
    <property type="project" value="UniProtKB-ARBA"/>
</dbReference>
<dbReference type="Pfam" id="PF13676">
    <property type="entry name" value="TIR_2"/>
    <property type="match status" value="1"/>
</dbReference>
<dbReference type="PROSITE" id="PS51450">
    <property type="entry name" value="LRR"/>
    <property type="match status" value="2"/>
</dbReference>
<keyword evidence="7" id="KW-0399">Innate immunity</keyword>
<dbReference type="AlphaFoldDB" id="A0A6P7IJ98"/>
<dbReference type="SUPFAM" id="SSF52200">
    <property type="entry name" value="Toll/Interleukin receptor TIR domain"/>
    <property type="match status" value="1"/>
</dbReference>
<dbReference type="RefSeq" id="XP_028260429.1">
    <property type="nucleotide sequence ID" value="XM_028404628.1"/>
</dbReference>
<dbReference type="SMART" id="SM00369">
    <property type="entry name" value="LRR_TYP"/>
    <property type="match status" value="15"/>
</dbReference>
<keyword evidence="10 25" id="KW-0732">Signal</keyword>
<feature type="signal peptide" evidence="25">
    <location>
        <begin position="1"/>
        <end position="20"/>
    </location>
</feature>
<dbReference type="PROSITE" id="PS50104">
    <property type="entry name" value="TIR"/>
    <property type="match status" value="1"/>
</dbReference>
<evidence type="ECO:0000256" key="9">
    <source>
        <dbReference type="ARBA" id="ARBA00022692"/>
    </source>
</evidence>
<protein>
    <recommendedName>
        <fullName evidence="23">Toll-like receptor 3</fullName>
    </recommendedName>
</protein>
<evidence type="ECO:0000256" key="12">
    <source>
        <dbReference type="ARBA" id="ARBA00022753"/>
    </source>
</evidence>
<dbReference type="GO" id="GO:0010008">
    <property type="term" value="C:endosome membrane"/>
    <property type="evidence" value="ECO:0007669"/>
    <property type="project" value="UniProtKB-SubCell"/>
</dbReference>
<dbReference type="PRINTS" id="PR00019">
    <property type="entry name" value="LEURICHRPT"/>
</dbReference>
<dbReference type="Pfam" id="PF13855">
    <property type="entry name" value="LRR_8"/>
    <property type="match status" value="6"/>
</dbReference>
<evidence type="ECO:0000256" key="5">
    <source>
        <dbReference type="ARBA" id="ARBA00022499"/>
    </source>
</evidence>
<evidence type="ECO:0000256" key="1">
    <source>
        <dbReference type="ARBA" id="ARBA00004115"/>
    </source>
</evidence>
<keyword evidence="21" id="KW-0325">Glycoprotein</keyword>
<dbReference type="GO" id="GO:0005769">
    <property type="term" value="C:early endosome"/>
    <property type="evidence" value="ECO:0007669"/>
    <property type="project" value="UniProtKB-SubCell"/>
</dbReference>
<comment type="subcellular location">
    <subcellularLocation>
        <location evidence="2">Early endosome</location>
    </subcellularLocation>
    <subcellularLocation>
        <location evidence="1">Endoplasmic reticulum membrane</location>
        <topology evidence="1">Single-pass type I membrane protein</topology>
    </subcellularLocation>
    <subcellularLocation>
        <location evidence="3">Endosome membrane</location>
    </subcellularLocation>
</comment>
<organism evidence="27 28">
    <name type="scientific">Parambassis ranga</name>
    <name type="common">Indian glassy fish</name>
    <dbReference type="NCBI Taxonomy" id="210632"/>
    <lineage>
        <taxon>Eukaryota</taxon>
        <taxon>Metazoa</taxon>
        <taxon>Chordata</taxon>
        <taxon>Craniata</taxon>
        <taxon>Vertebrata</taxon>
        <taxon>Euteleostomi</taxon>
        <taxon>Actinopterygii</taxon>
        <taxon>Neopterygii</taxon>
        <taxon>Teleostei</taxon>
        <taxon>Neoteleostei</taxon>
        <taxon>Acanthomorphata</taxon>
        <taxon>Ovalentaria</taxon>
        <taxon>Ambassidae</taxon>
        <taxon>Parambassis</taxon>
    </lineage>
</organism>
<evidence type="ECO:0000256" key="2">
    <source>
        <dbReference type="ARBA" id="ARBA00004412"/>
    </source>
</evidence>
<proteinExistence type="inferred from homology"/>
<evidence type="ECO:0000256" key="8">
    <source>
        <dbReference type="ARBA" id="ARBA00022614"/>
    </source>
</evidence>
<keyword evidence="5" id="KW-1017">Isopeptide bond</keyword>
<evidence type="ECO:0000256" key="22">
    <source>
        <dbReference type="ARBA" id="ARBA00023198"/>
    </source>
</evidence>
<dbReference type="RefSeq" id="XP_028260421.1">
    <property type="nucleotide sequence ID" value="XM_028404620.1"/>
</dbReference>
<dbReference type="InterPro" id="IPR035897">
    <property type="entry name" value="Toll_tir_struct_dom_sf"/>
</dbReference>
<dbReference type="FunFam" id="3.40.50.10140:FF:000008">
    <property type="entry name" value="Toll-like receptor 3"/>
    <property type="match status" value="1"/>
</dbReference>
<evidence type="ECO:0000256" key="13">
    <source>
        <dbReference type="ARBA" id="ARBA00022824"/>
    </source>
</evidence>
<sequence>MMCVHHTCLWLLIACYYVTGPCYCVASLKKASCSVHHGRADCSHLSLTAIPSDLPGNITSLDMSHNRLRGVSPASLHPYPGLLLLDVGYNSITVLDNGICQTLPLLQTLNIEHNEVRLLKKEDVTYCTNLSRLNLASNRLKLQGEPFSALQSLQFLDVSMNNLQSAKLGSQPQLPRLVNLNLGSNIFNTLTRDDFFFLNRSSFLQVLNLSSSSLKTLEAGCFKPISGLRTLILDGSRIDSEVIPKLCSELSGTDIDALSLRKIKLVTLTNTTFTGLQKTNLTFLDLSNNDMAKIEEGSFQWLSRLQTLILSYNNIRRLTKGTFQGLRGLKQLHLTGALVKSHGSSTAIIDDFSFQPLSSLQSLSLQKTAVREISGNTFTGLTSLTELTMSWSSYISLKYLTNKTFASLADSPLRKLNLIGTAIAKINPGSFAVFKNLTILYLDSNFIKQNLTGEEFQGLGQVQEIHMTNNYQYLNLCPTSFVHVPGLRVLTLGKSLIATALNIDPSPFRPLVNLTVLDLSNNNIANIRENLLEGLVNLKVLKLEHNNLARVWKSVNLGGPLLFLKDTHNLVTLYMDSNGLDEIPVKALRGLSKLKELSLSNNLLNNLKDTVFDDLTSLHVLRLEKNLITAVRPEVFKTPMSNLSLLVMGKNPFDCTCESILWFVTWLNNTNVTSLPGLKDQYMCNTPLAYFNHSIMDFNPLFCKDMTPFQTLYILSSTAVLMLIVTALLVRFQGWRIQFYWNILINRTLGFSDAKVEEGRQYEYDAYVIYAEKDASWVERRMFPLENEKCRFCFEDRDSVLGMSLLESIVNNMRKSRKILFVVTESLLKDPWCRRFKVHHALHQVIEASRDSVILVFLQDVHDYKLSCSLFLRRGMLRPCCILDWPVHKERVPAFHQKLLIALGMTNRLQD</sequence>
<dbReference type="RefSeq" id="XP_028260414.1">
    <property type="nucleotide sequence ID" value="XM_028404613.1"/>
</dbReference>
<dbReference type="GO" id="GO:0090594">
    <property type="term" value="P:inflammatory response to wounding"/>
    <property type="evidence" value="ECO:0007669"/>
    <property type="project" value="UniProtKB-ARBA"/>
</dbReference>
<evidence type="ECO:0000256" key="21">
    <source>
        <dbReference type="ARBA" id="ARBA00023180"/>
    </source>
</evidence>
<keyword evidence="12" id="KW-0967">Endosome</keyword>
<dbReference type="OrthoDB" id="676979at2759"/>
<dbReference type="RefSeq" id="XP_028260434.1">
    <property type="nucleotide sequence ID" value="XM_028404633.1"/>
</dbReference>
<keyword evidence="27" id="KW-1185">Reference proteome</keyword>
<keyword evidence="15" id="KW-0391">Immunity</keyword>
<evidence type="ECO:0000313" key="29">
    <source>
        <dbReference type="RefSeq" id="XP_028260388.1"/>
    </source>
</evidence>
<dbReference type="PANTHER" id="PTHR24365:SF524">
    <property type="entry name" value="TOLL-LIKE RECEPTOR 3"/>
    <property type="match status" value="1"/>
</dbReference>
<keyword evidence="11" id="KW-0677">Repeat</keyword>
<reference evidence="28 29" key="1">
    <citation type="submission" date="2025-04" db="UniProtKB">
        <authorList>
            <consortium name="RefSeq"/>
        </authorList>
    </citation>
    <scope>IDENTIFICATION</scope>
</reference>
<dbReference type="GO" id="GO:0002224">
    <property type="term" value="P:toll-like receptor signaling pathway"/>
    <property type="evidence" value="ECO:0007669"/>
    <property type="project" value="TreeGrafter"/>
</dbReference>
<evidence type="ECO:0000256" key="14">
    <source>
        <dbReference type="ARBA" id="ARBA00022843"/>
    </source>
</evidence>
<dbReference type="SMART" id="SM00082">
    <property type="entry name" value="LRRCT"/>
    <property type="match status" value="1"/>
</dbReference>
<keyword evidence="6" id="KW-0597">Phosphoprotein</keyword>
<dbReference type="RefSeq" id="XP_028260396.1">
    <property type="nucleotide sequence ID" value="XM_028404595.1"/>
</dbReference>
<dbReference type="GO" id="GO:0046330">
    <property type="term" value="P:positive regulation of JNK cascade"/>
    <property type="evidence" value="ECO:0007669"/>
    <property type="project" value="UniProtKB-ARBA"/>
</dbReference>
<evidence type="ECO:0000256" key="15">
    <source>
        <dbReference type="ARBA" id="ARBA00022859"/>
    </source>
</evidence>
<dbReference type="GO" id="GO:0003723">
    <property type="term" value="F:RNA binding"/>
    <property type="evidence" value="ECO:0007669"/>
    <property type="project" value="UniProtKB-KW"/>
</dbReference>
<dbReference type="InterPro" id="IPR000157">
    <property type="entry name" value="TIR_dom"/>
</dbReference>
<dbReference type="Proteomes" id="UP000515145">
    <property type="component" value="Chromosome 1"/>
</dbReference>
<dbReference type="SMART" id="SM00255">
    <property type="entry name" value="TIR"/>
    <property type="match status" value="1"/>
</dbReference>
<evidence type="ECO:0000313" key="35">
    <source>
        <dbReference type="RefSeq" id="XP_028260434.1"/>
    </source>
</evidence>
<evidence type="ECO:0000256" key="19">
    <source>
        <dbReference type="ARBA" id="ARBA00023157"/>
    </source>
</evidence>
<dbReference type="FunFam" id="3.80.10.10:FF:000137">
    <property type="entry name" value="Toll-like receptor 3"/>
    <property type="match status" value="1"/>
</dbReference>
<dbReference type="GeneID" id="114435058"/>
<dbReference type="RefSeq" id="XP_028260406.1">
    <property type="nucleotide sequence ID" value="XM_028404605.1"/>
</dbReference>
<dbReference type="InterPro" id="IPR032675">
    <property type="entry name" value="LRR_dom_sf"/>
</dbReference>
<evidence type="ECO:0000256" key="6">
    <source>
        <dbReference type="ARBA" id="ARBA00022553"/>
    </source>
</evidence>
<evidence type="ECO:0000313" key="28">
    <source>
        <dbReference type="RefSeq" id="XP_028260379.1"/>
    </source>
</evidence>
<evidence type="ECO:0000313" key="30">
    <source>
        <dbReference type="RefSeq" id="XP_028260396.1"/>
    </source>
</evidence>
<keyword evidence="20" id="KW-0675">Receptor</keyword>
<dbReference type="GO" id="GO:0005789">
    <property type="term" value="C:endoplasmic reticulum membrane"/>
    <property type="evidence" value="ECO:0007669"/>
    <property type="project" value="UniProtKB-SubCell"/>
</dbReference>
<evidence type="ECO:0000256" key="20">
    <source>
        <dbReference type="ARBA" id="ARBA00023170"/>
    </source>
</evidence>
<evidence type="ECO:0000256" key="16">
    <source>
        <dbReference type="ARBA" id="ARBA00022884"/>
    </source>
</evidence>
<evidence type="ECO:0000256" key="18">
    <source>
        <dbReference type="ARBA" id="ARBA00023136"/>
    </source>
</evidence>
<feature type="transmembrane region" description="Helical" evidence="24">
    <location>
        <begin position="712"/>
        <end position="730"/>
    </location>
</feature>